<evidence type="ECO:0000313" key="3">
    <source>
        <dbReference type="EMBL" id="SDG50674.1"/>
    </source>
</evidence>
<dbReference type="InterPro" id="IPR032789">
    <property type="entry name" value="T2SS-T3SS_pil_N"/>
</dbReference>
<feature type="region of interest" description="Disordered" evidence="1">
    <location>
        <begin position="155"/>
        <end position="221"/>
    </location>
</feature>
<evidence type="ECO:0000259" key="2">
    <source>
        <dbReference type="Pfam" id="PF13629"/>
    </source>
</evidence>
<accession>A0A1G7UT44</accession>
<reference evidence="4" key="1">
    <citation type="submission" date="2016-10" db="EMBL/GenBank/DDBJ databases">
        <authorList>
            <person name="Varghese N."/>
            <person name="Submissions S."/>
        </authorList>
    </citation>
    <scope>NUCLEOTIDE SEQUENCE [LARGE SCALE GENOMIC DNA]</scope>
    <source>
        <strain evidence="4">930I</strain>
    </source>
</reference>
<name>A0A1G7UT44_9PROT</name>
<evidence type="ECO:0000256" key="1">
    <source>
        <dbReference type="SAM" id="MobiDB-lite"/>
    </source>
</evidence>
<keyword evidence="4" id="KW-1185">Reference proteome</keyword>
<protein>
    <submittedName>
        <fullName evidence="3">Pilus formation protein N terminal region</fullName>
    </submittedName>
</protein>
<dbReference type="STRING" id="83401.SAMN05421742_101425"/>
<evidence type="ECO:0000313" key="4">
    <source>
        <dbReference type="Proteomes" id="UP000217076"/>
    </source>
</evidence>
<dbReference type="AlphaFoldDB" id="A0A1G7UT44"/>
<dbReference type="Pfam" id="PF13629">
    <property type="entry name" value="T2SS-T3SS_pil_N"/>
    <property type="match status" value="1"/>
</dbReference>
<gene>
    <name evidence="3" type="ORF">SAMN05421742_101425</name>
</gene>
<dbReference type="Proteomes" id="UP000217076">
    <property type="component" value="Unassembled WGS sequence"/>
</dbReference>
<sequence length="221" mass="23027">MILRPEQHGRGARKQHGRGARTVASVALGRLTWMLAALLLLATLLAALPARAEETLRIEVGKLEILRLRQPAGTVIATNPGIIDVAVEKPTLVFLFGAQPGETELLIMNGDYEEIYHTTVVVVRPKERHVSIQRGPDQQAHFSCNPECLPVAAPSDGVGESAGGDANGGGGAAAGGDSQPKVPAPPGAAVDLGGANATETSDTVREQDTSEEPPVATVVEE</sequence>
<proteinExistence type="predicted"/>
<feature type="domain" description="Pilus formation protein N-terminal" evidence="2">
    <location>
        <begin position="53"/>
        <end position="122"/>
    </location>
</feature>
<organism evidence="3 4">
    <name type="scientific">Roseospirillum parvum</name>
    <dbReference type="NCBI Taxonomy" id="83401"/>
    <lineage>
        <taxon>Bacteria</taxon>
        <taxon>Pseudomonadati</taxon>
        <taxon>Pseudomonadota</taxon>
        <taxon>Alphaproteobacteria</taxon>
        <taxon>Rhodospirillales</taxon>
        <taxon>Rhodospirillaceae</taxon>
        <taxon>Roseospirillum</taxon>
    </lineage>
</organism>
<dbReference type="EMBL" id="FNCV01000001">
    <property type="protein sequence ID" value="SDG50674.1"/>
    <property type="molecule type" value="Genomic_DNA"/>
</dbReference>
<feature type="compositionally biased region" description="Gly residues" evidence="1">
    <location>
        <begin position="160"/>
        <end position="174"/>
    </location>
</feature>